<dbReference type="InterPro" id="IPR024465">
    <property type="entry name" value="DUF2399"/>
</dbReference>
<dbReference type="GO" id="GO:0005694">
    <property type="term" value="C:chromosome"/>
    <property type="evidence" value="ECO:0007669"/>
    <property type="project" value="InterPro"/>
</dbReference>
<dbReference type="InterPro" id="IPR036078">
    <property type="entry name" value="Spo11/TopoVI_A_sf"/>
</dbReference>
<dbReference type="GO" id="GO:0003677">
    <property type="term" value="F:DNA binding"/>
    <property type="evidence" value="ECO:0007669"/>
    <property type="project" value="InterPro"/>
</dbReference>
<keyword evidence="3" id="KW-1185">Reference proteome</keyword>
<gene>
    <name evidence="2" type="ORF">GT347_01470</name>
</gene>
<name>A0A857IYW4_9BURK</name>
<accession>A0A857IYW4</accession>
<organism evidence="2 3">
    <name type="scientific">Xylophilus rhododendri</name>
    <dbReference type="NCBI Taxonomy" id="2697032"/>
    <lineage>
        <taxon>Bacteria</taxon>
        <taxon>Pseudomonadati</taxon>
        <taxon>Pseudomonadota</taxon>
        <taxon>Betaproteobacteria</taxon>
        <taxon>Burkholderiales</taxon>
        <taxon>Xylophilus</taxon>
    </lineage>
</organism>
<dbReference type="Gene3D" id="3.40.1360.10">
    <property type="match status" value="1"/>
</dbReference>
<evidence type="ECO:0000259" key="1">
    <source>
        <dbReference type="Pfam" id="PF09664"/>
    </source>
</evidence>
<sequence>MAQWIDTARGRQERDRCIAAAVPQALPLLDPDHAALLRRWLRSDGARRGRAALLKEGETEAVGIERAEALCELLLNQGWIERRERLVRGAWQWMSIAWRDLPRLQALLLVSGPRQREEDRGLLIADAEAWMVSWRDTAAGHGLDPDLLDELERALAQLSADRKSRLDLLAARLELLKAVAGWHDAGEEGTRRDFALRARGATKSLSGADWRWLELAFDLERLRIRRFVQLGWLAGELELRWDGDRRMHLGALHFVGLPLDDLRRAATAGPPRRWWLIENRASFERQAQHRPEGVVLVWMPGRPSAAWMQALAHLLRQAPAPAWISADADPAGVDIACSVGALWHSSGLDWEPHQMGVAQWEATSQRWPLNAHDRRLLAELLARPDLADSLRALCEAMQREGRKAEQEAWI</sequence>
<proteinExistence type="predicted"/>
<evidence type="ECO:0000313" key="3">
    <source>
        <dbReference type="Proteomes" id="UP000464787"/>
    </source>
</evidence>
<dbReference type="AlphaFoldDB" id="A0A857IYW4"/>
<evidence type="ECO:0000313" key="2">
    <source>
        <dbReference type="EMBL" id="QHI96774.1"/>
    </source>
</evidence>
<dbReference type="KEGG" id="xyk:GT347_01470"/>
<dbReference type="EMBL" id="CP047650">
    <property type="protein sequence ID" value="QHI96774.1"/>
    <property type="molecule type" value="Genomic_DNA"/>
</dbReference>
<dbReference type="RefSeq" id="WP_160550292.1">
    <property type="nucleotide sequence ID" value="NZ_CP047650.1"/>
</dbReference>
<dbReference type="Proteomes" id="UP000464787">
    <property type="component" value="Chromosome"/>
</dbReference>
<dbReference type="Pfam" id="PF09664">
    <property type="entry name" value="DUF2399"/>
    <property type="match status" value="1"/>
</dbReference>
<protein>
    <submittedName>
        <fullName evidence="2">DUF2399 domain-containing protein</fullName>
    </submittedName>
</protein>
<reference evidence="2 3" key="1">
    <citation type="submission" date="2020-01" db="EMBL/GenBank/DDBJ databases">
        <title>Genome sequencing of strain KACC 21265.</title>
        <authorList>
            <person name="Heo J."/>
            <person name="Kim S.-J."/>
            <person name="Kim J.-S."/>
            <person name="Hong S.-B."/>
            <person name="Kwon S.-W."/>
        </authorList>
    </citation>
    <scope>NUCLEOTIDE SEQUENCE [LARGE SCALE GENOMIC DNA]</scope>
    <source>
        <strain evidence="2 3">KACC 21265</strain>
    </source>
</reference>
<feature type="domain" description="DUF2399" evidence="1">
    <location>
        <begin position="257"/>
        <end position="409"/>
    </location>
</feature>
<dbReference type="SUPFAM" id="SSF56726">
    <property type="entry name" value="DNA topoisomerase IV, alpha subunit"/>
    <property type="match status" value="1"/>
</dbReference>